<keyword evidence="2" id="KW-1185">Reference proteome</keyword>
<evidence type="ECO:0000313" key="1">
    <source>
        <dbReference type="EMBL" id="KAL0910758.1"/>
    </source>
</evidence>
<evidence type="ECO:0000313" key="2">
    <source>
        <dbReference type="Proteomes" id="UP001552299"/>
    </source>
</evidence>
<dbReference type="EMBL" id="JANQDX010000015">
    <property type="protein sequence ID" value="KAL0910758.1"/>
    <property type="molecule type" value="Genomic_DNA"/>
</dbReference>
<dbReference type="AlphaFoldDB" id="A0ABD0UDG1"/>
<sequence>MTMKSAIGSGGSPIVPQWKPLSELPEWLTFFTGHVTTVVVQLCNESFPFVTLTLITESTAMP</sequence>
<reference evidence="1 2" key="1">
    <citation type="journal article" date="2024" name="Plant Biotechnol. J.">
        <title>Dendrobium thyrsiflorum genome and its molecular insights into genes involved in important horticultural traits.</title>
        <authorList>
            <person name="Chen B."/>
            <person name="Wang J.Y."/>
            <person name="Zheng P.J."/>
            <person name="Li K.L."/>
            <person name="Liang Y.M."/>
            <person name="Chen X.F."/>
            <person name="Zhang C."/>
            <person name="Zhao X."/>
            <person name="He X."/>
            <person name="Zhang G.Q."/>
            <person name="Liu Z.J."/>
            <person name="Xu Q."/>
        </authorList>
    </citation>
    <scope>NUCLEOTIDE SEQUENCE [LARGE SCALE GENOMIC DNA]</scope>
    <source>
        <strain evidence="1">GZMU011</strain>
    </source>
</reference>
<accession>A0ABD0UDG1</accession>
<comment type="caution">
    <text evidence="1">The sequence shown here is derived from an EMBL/GenBank/DDBJ whole genome shotgun (WGS) entry which is preliminary data.</text>
</comment>
<gene>
    <name evidence="1" type="ORF">M5K25_018843</name>
</gene>
<protein>
    <submittedName>
        <fullName evidence="1">Uncharacterized protein</fullName>
    </submittedName>
</protein>
<proteinExistence type="predicted"/>
<organism evidence="1 2">
    <name type="scientific">Dendrobium thyrsiflorum</name>
    <name type="common">Pinecone-like raceme dendrobium</name>
    <name type="synonym">Orchid</name>
    <dbReference type="NCBI Taxonomy" id="117978"/>
    <lineage>
        <taxon>Eukaryota</taxon>
        <taxon>Viridiplantae</taxon>
        <taxon>Streptophyta</taxon>
        <taxon>Embryophyta</taxon>
        <taxon>Tracheophyta</taxon>
        <taxon>Spermatophyta</taxon>
        <taxon>Magnoliopsida</taxon>
        <taxon>Liliopsida</taxon>
        <taxon>Asparagales</taxon>
        <taxon>Orchidaceae</taxon>
        <taxon>Epidendroideae</taxon>
        <taxon>Malaxideae</taxon>
        <taxon>Dendrobiinae</taxon>
        <taxon>Dendrobium</taxon>
    </lineage>
</organism>
<dbReference type="Proteomes" id="UP001552299">
    <property type="component" value="Unassembled WGS sequence"/>
</dbReference>
<name>A0ABD0UDG1_DENTH</name>